<comment type="caution">
    <text evidence="5">The sequence shown here is derived from an EMBL/GenBank/DDBJ whole genome shotgun (WGS) entry which is preliminary data.</text>
</comment>
<evidence type="ECO:0000256" key="4">
    <source>
        <dbReference type="ARBA" id="ARBA00023186"/>
    </source>
</evidence>
<dbReference type="InterPro" id="IPR027410">
    <property type="entry name" value="TCP-1-like_intermed_sf"/>
</dbReference>
<dbReference type="GO" id="GO:0140662">
    <property type="term" value="F:ATP-dependent protein folding chaperone"/>
    <property type="evidence" value="ECO:0007669"/>
    <property type="project" value="InterPro"/>
</dbReference>
<dbReference type="Gene3D" id="3.50.7.10">
    <property type="entry name" value="GroEL"/>
    <property type="match status" value="1"/>
</dbReference>
<accession>X1QKQ4</accession>
<dbReference type="InterPro" id="IPR027413">
    <property type="entry name" value="GROEL-like_equatorial_sf"/>
</dbReference>
<gene>
    <name evidence="5" type="ORF">S06H3_50517</name>
</gene>
<organism evidence="5">
    <name type="scientific">marine sediment metagenome</name>
    <dbReference type="NCBI Taxonomy" id="412755"/>
    <lineage>
        <taxon>unclassified sequences</taxon>
        <taxon>metagenomes</taxon>
        <taxon>ecological metagenomes</taxon>
    </lineage>
</organism>
<feature type="non-terminal residue" evidence="5">
    <location>
        <position position="251"/>
    </location>
</feature>
<dbReference type="SUPFAM" id="SSF52029">
    <property type="entry name" value="GroEL apical domain-like"/>
    <property type="match status" value="1"/>
</dbReference>
<evidence type="ECO:0000256" key="3">
    <source>
        <dbReference type="ARBA" id="ARBA00022840"/>
    </source>
</evidence>
<dbReference type="InterPro" id="IPR002194">
    <property type="entry name" value="Chaperonin_TCP-1_CS"/>
</dbReference>
<dbReference type="EMBL" id="BARV01031992">
    <property type="protein sequence ID" value="GAI43854.1"/>
    <property type="molecule type" value="Genomic_DNA"/>
</dbReference>
<protein>
    <recommendedName>
        <fullName evidence="6">Thermosome subunit</fullName>
    </recommendedName>
</protein>
<dbReference type="PANTHER" id="PTHR11353">
    <property type="entry name" value="CHAPERONIN"/>
    <property type="match status" value="1"/>
</dbReference>
<dbReference type="PROSITE" id="PS00995">
    <property type="entry name" value="TCP1_3"/>
    <property type="match status" value="1"/>
</dbReference>
<dbReference type="Pfam" id="PF00118">
    <property type="entry name" value="Cpn60_TCP1"/>
    <property type="match status" value="1"/>
</dbReference>
<evidence type="ECO:0000313" key="5">
    <source>
        <dbReference type="EMBL" id="GAI43854.1"/>
    </source>
</evidence>
<keyword evidence="2" id="KW-0547">Nucleotide-binding</keyword>
<evidence type="ECO:0000256" key="1">
    <source>
        <dbReference type="ARBA" id="ARBA00008020"/>
    </source>
</evidence>
<keyword evidence="4" id="KW-0143">Chaperone</keyword>
<evidence type="ECO:0008006" key="6">
    <source>
        <dbReference type="Google" id="ProtNLM"/>
    </source>
</evidence>
<dbReference type="InterPro" id="IPR002423">
    <property type="entry name" value="Cpn60/GroEL/TCP-1"/>
</dbReference>
<proteinExistence type="inferred from homology"/>
<evidence type="ECO:0000256" key="2">
    <source>
        <dbReference type="ARBA" id="ARBA00022741"/>
    </source>
</evidence>
<dbReference type="Gene3D" id="3.30.260.10">
    <property type="entry name" value="TCP-1-like chaperonin intermediate domain"/>
    <property type="match status" value="1"/>
</dbReference>
<sequence length="251" mass="27512">MTILEEMDVEHPAAKMMVEISKVQEDEVGDGTTTAVVLAGELLKMAEELLEQDIHATVIASGYRKAAEKANEILDKIATGVSRGEDKILKEIAITAMSGKGSEVRGEKLAELCVKAVKRIVEEFDGKLEADIDNIKVEKKSGGGSADSQLIEGLVLDKEVVHPGMPKRVEKAKIALLNMALEIKETETSAKINITDPEQLRNFLEEERHMLQEMVDQVKKAGANVVLCQKGIDDLVQHYLAKVGIMAVRRI</sequence>
<dbReference type="GO" id="GO:0016887">
    <property type="term" value="F:ATP hydrolysis activity"/>
    <property type="evidence" value="ECO:0007669"/>
    <property type="project" value="InterPro"/>
</dbReference>
<dbReference type="SUPFAM" id="SSF54849">
    <property type="entry name" value="GroEL-intermediate domain like"/>
    <property type="match status" value="1"/>
</dbReference>
<dbReference type="InterPro" id="IPR027409">
    <property type="entry name" value="GroEL-like_apical_dom_sf"/>
</dbReference>
<name>X1QKQ4_9ZZZZ</name>
<keyword evidence="3" id="KW-0067">ATP-binding</keyword>
<comment type="similarity">
    <text evidence="1">Belongs to the TCP-1 chaperonin family.</text>
</comment>
<dbReference type="Gene3D" id="1.10.560.10">
    <property type="entry name" value="GroEL-like equatorial domain"/>
    <property type="match status" value="1"/>
</dbReference>
<dbReference type="InterPro" id="IPR017998">
    <property type="entry name" value="Chaperone_TCP-1"/>
</dbReference>
<dbReference type="GO" id="GO:0005524">
    <property type="term" value="F:ATP binding"/>
    <property type="evidence" value="ECO:0007669"/>
    <property type="project" value="UniProtKB-KW"/>
</dbReference>
<dbReference type="SUPFAM" id="SSF48592">
    <property type="entry name" value="GroEL equatorial domain-like"/>
    <property type="match status" value="1"/>
</dbReference>
<dbReference type="AlphaFoldDB" id="X1QKQ4"/>
<reference evidence="5" key="1">
    <citation type="journal article" date="2014" name="Front. Microbiol.">
        <title>High frequency of phylogenetically diverse reductive dehalogenase-homologous genes in deep subseafloor sedimentary metagenomes.</title>
        <authorList>
            <person name="Kawai M."/>
            <person name="Futagami T."/>
            <person name="Toyoda A."/>
            <person name="Takaki Y."/>
            <person name="Nishi S."/>
            <person name="Hori S."/>
            <person name="Arai W."/>
            <person name="Tsubouchi T."/>
            <person name="Morono Y."/>
            <person name="Uchiyama I."/>
            <person name="Ito T."/>
            <person name="Fujiyama A."/>
            <person name="Inagaki F."/>
            <person name="Takami H."/>
        </authorList>
    </citation>
    <scope>NUCLEOTIDE SEQUENCE</scope>
    <source>
        <strain evidence="5">Expedition CK06-06</strain>
    </source>
</reference>
<dbReference type="GO" id="GO:0051082">
    <property type="term" value="F:unfolded protein binding"/>
    <property type="evidence" value="ECO:0007669"/>
    <property type="project" value="InterPro"/>
</dbReference>